<reference evidence="2" key="1">
    <citation type="submission" date="2018-06" db="EMBL/GenBank/DDBJ databases">
        <authorList>
            <person name="Cea G.-C."/>
            <person name="William W."/>
        </authorList>
    </citation>
    <scope>NUCLEOTIDE SEQUENCE [LARGE SCALE GENOMIC DNA]</scope>
    <source>
        <strain evidence="2">DB21MT-2</strain>
    </source>
</reference>
<sequence length="91" mass="10447">MELSPYVVSFTDEDKQYKRSDTDKVKWATAEVLFQANQGIDFQPELVTNTIIPTPCVNQMINTLVKRGSFIKNPAQLEVFHCYCRANSYPL</sequence>
<dbReference type="AlphaFoldDB" id="A0A330M164"/>
<gene>
    <name evidence="1" type="ORF">SHEWBE_1712</name>
</gene>
<organism evidence="1 2">
    <name type="scientific">Shewanella benthica</name>
    <dbReference type="NCBI Taxonomy" id="43661"/>
    <lineage>
        <taxon>Bacteria</taxon>
        <taxon>Pseudomonadati</taxon>
        <taxon>Pseudomonadota</taxon>
        <taxon>Gammaproteobacteria</taxon>
        <taxon>Alteromonadales</taxon>
        <taxon>Shewanellaceae</taxon>
        <taxon>Shewanella</taxon>
    </lineage>
</organism>
<accession>A0A330M164</accession>
<name>A0A330M164_9GAMM</name>
<protein>
    <submittedName>
        <fullName evidence="1">Uncharacterized protein</fullName>
    </submittedName>
</protein>
<dbReference type="KEGG" id="sbk:SHEWBE_1712"/>
<evidence type="ECO:0000313" key="1">
    <source>
        <dbReference type="EMBL" id="SQH75678.1"/>
    </source>
</evidence>
<dbReference type="EMBL" id="LS483452">
    <property type="protein sequence ID" value="SQH75678.1"/>
    <property type="molecule type" value="Genomic_DNA"/>
</dbReference>
<dbReference type="Proteomes" id="UP000250123">
    <property type="component" value="Chromosome SHEWBE"/>
</dbReference>
<proteinExistence type="predicted"/>
<evidence type="ECO:0000313" key="2">
    <source>
        <dbReference type="Proteomes" id="UP000250123"/>
    </source>
</evidence>